<dbReference type="OrthoDB" id="9805913at2"/>
<keyword evidence="7" id="KW-1185">Reference proteome</keyword>
<dbReference type="AlphaFoldDB" id="A0A1H9RH53"/>
<evidence type="ECO:0000256" key="3">
    <source>
        <dbReference type="ARBA" id="ARBA00022777"/>
    </source>
</evidence>
<keyword evidence="3 6" id="KW-0418">Kinase</keyword>
<dbReference type="EMBL" id="FOGD01000013">
    <property type="protein sequence ID" value="SER71958.1"/>
    <property type="molecule type" value="Genomic_DNA"/>
</dbReference>
<dbReference type="STRING" id="180197.SAMN02982919_02871"/>
<evidence type="ECO:0000259" key="5">
    <source>
        <dbReference type="Pfam" id="PF13657"/>
    </source>
</evidence>
<feature type="domain" description="HipA N-terminal subdomain 1" evidence="5">
    <location>
        <begin position="19"/>
        <end position="124"/>
    </location>
</feature>
<dbReference type="NCBIfam" id="TIGR03071">
    <property type="entry name" value="couple_hipA"/>
    <property type="match status" value="1"/>
</dbReference>
<evidence type="ECO:0000256" key="1">
    <source>
        <dbReference type="ARBA" id="ARBA00010164"/>
    </source>
</evidence>
<gene>
    <name evidence="6" type="ORF">SAMN02982919_02871</name>
</gene>
<feature type="domain" description="HipA-like C-terminal" evidence="4">
    <location>
        <begin position="163"/>
        <end position="404"/>
    </location>
</feature>
<proteinExistence type="inferred from homology"/>
<dbReference type="InterPro" id="IPR017508">
    <property type="entry name" value="HipA_N1"/>
</dbReference>
<comment type="similarity">
    <text evidence="1">Belongs to the HipA Ser/Thr kinase family.</text>
</comment>
<evidence type="ECO:0000259" key="4">
    <source>
        <dbReference type="Pfam" id="PF07804"/>
    </source>
</evidence>
<dbReference type="InterPro" id="IPR052028">
    <property type="entry name" value="HipA_Ser/Thr_kinase"/>
</dbReference>
<dbReference type="GO" id="GO:0004674">
    <property type="term" value="F:protein serine/threonine kinase activity"/>
    <property type="evidence" value="ECO:0007669"/>
    <property type="project" value="TreeGrafter"/>
</dbReference>
<dbReference type="Pfam" id="PF07804">
    <property type="entry name" value="HipA_C"/>
    <property type="match status" value="1"/>
</dbReference>
<evidence type="ECO:0000256" key="2">
    <source>
        <dbReference type="ARBA" id="ARBA00022679"/>
    </source>
</evidence>
<name>A0A1H9RH53_9BURK</name>
<sequence>MSAIKYLRLYLHTPHGARRAIGYLSSFGDMLRVSFDDEYANDPNRPTLSLQYMGATEADTQAILRASRDRRLVSNDGRWPAYFQNLLPEGHNRDRLAKERGCDKDDEFELLAAAGHDLMGAIEVEPVPVSQGIPQAIEHWHRAMGIEGHEPELVAVPVEDAASLPGVVSKFSAVQDGRRYVVRRHGHAGNFILKLPSTRHPDLAEIEYTGFQLCESLGLDCAKATIISKQDAELPEHVPFEHLLAVERFDRCSTGRIHMEEFAQAMGFTPRQKYGTELLKDYGQMLRVLDRYSQRPQQDIREFLSRFVAFILLGNTDAHLKNWALLYPDGRYPVLAPVYDPVSVSSFFACAARQDYAINRKIDEHLCALSWSDLERLMHVGGLRRATRLLQHCKQVVKKAQAEWPALLQDAPLSMQTEIHQRLHGKVGLTCA</sequence>
<accession>A0A1H9RH53</accession>
<protein>
    <submittedName>
        <fullName evidence="6">Serine/threonine-protein kinase HipA</fullName>
    </submittedName>
</protein>
<dbReference type="Proteomes" id="UP000199766">
    <property type="component" value="Unassembled WGS sequence"/>
</dbReference>
<dbReference type="Gene3D" id="1.10.1070.20">
    <property type="match status" value="1"/>
</dbReference>
<dbReference type="PANTHER" id="PTHR37419">
    <property type="entry name" value="SERINE/THREONINE-PROTEIN KINASE TOXIN HIPA"/>
    <property type="match status" value="1"/>
</dbReference>
<dbReference type="PANTHER" id="PTHR37419:SF1">
    <property type="entry name" value="SERINE_THREONINE-PROTEIN KINASE TOXIN HIPA"/>
    <property type="match status" value="1"/>
</dbReference>
<organism evidence="6 7">
    <name type="scientific">Giesbergeria anulus</name>
    <dbReference type="NCBI Taxonomy" id="180197"/>
    <lineage>
        <taxon>Bacteria</taxon>
        <taxon>Pseudomonadati</taxon>
        <taxon>Pseudomonadota</taxon>
        <taxon>Betaproteobacteria</taxon>
        <taxon>Burkholderiales</taxon>
        <taxon>Comamonadaceae</taxon>
        <taxon>Giesbergeria</taxon>
    </lineage>
</organism>
<dbReference type="GO" id="GO:0005829">
    <property type="term" value="C:cytosol"/>
    <property type="evidence" value="ECO:0007669"/>
    <property type="project" value="TreeGrafter"/>
</dbReference>
<evidence type="ECO:0000313" key="7">
    <source>
        <dbReference type="Proteomes" id="UP000199766"/>
    </source>
</evidence>
<dbReference type="InterPro" id="IPR012893">
    <property type="entry name" value="HipA-like_C"/>
</dbReference>
<evidence type="ECO:0000313" key="6">
    <source>
        <dbReference type="EMBL" id="SER71958.1"/>
    </source>
</evidence>
<dbReference type="RefSeq" id="WP_091458811.1">
    <property type="nucleotide sequence ID" value="NZ_FOGD01000013.1"/>
</dbReference>
<reference evidence="6 7" key="1">
    <citation type="submission" date="2016-10" db="EMBL/GenBank/DDBJ databases">
        <authorList>
            <person name="de Groot N.N."/>
        </authorList>
    </citation>
    <scope>NUCLEOTIDE SEQUENCE [LARGE SCALE GENOMIC DNA]</scope>
    <source>
        <strain evidence="6 7">ATCC 35958</strain>
    </source>
</reference>
<keyword evidence="2" id="KW-0808">Transferase</keyword>
<dbReference type="Pfam" id="PF13657">
    <property type="entry name" value="Couple_hipA"/>
    <property type="match status" value="1"/>
</dbReference>